<evidence type="ECO:0000259" key="1">
    <source>
        <dbReference type="Pfam" id="PF04773"/>
    </source>
</evidence>
<accession>A0ABR7TR15</accession>
<sequence>MNNHLYGMEEGAGADKERMISIVQASGNEKLSVAEKALLWERIAAGMVQPPVSHWWHSWWRVAAAVVMLLSAGLGWWQWQRPHEPLPALVAYAAGQTYSNGDTTVTRMILGNQQQLNIHNSHAAIAYQASGTQLKIDSQQIRQELAADRPVFNTLLVPYGNVASLQLEDGTKVWLNAGSRLVYPAAFGQQQREVFLEGEAYFDVAADAHRPFSVYADDMKIAVLGTAFNISAYHDETASQVVLASGSVRLEAFRGPGKKGAPVELSPGTRALYTGKNGNMTVDKVDVAGFISWKDGVIIAEHTSLYEILRKLSRYYNQPITTDTRSGNETFSGNLDLQKTMNDVLDIIAATTSLKYEREGSTIIFKTK</sequence>
<dbReference type="Pfam" id="PF16344">
    <property type="entry name" value="FecR_C"/>
    <property type="match status" value="1"/>
</dbReference>
<dbReference type="Gene3D" id="2.60.120.1440">
    <property type="match status" value="1"/>
</dbReference>
<dbReference type="Pfam" id="PF04773">
    <property type="entry name" value="FecR"/>
    <property type="match status" value="1"/>
</dbReference>
<dbReference type="Proteomes" id="UP000659124">
    <property type="component" value="Unassembled WGS sequence"/>
</dbReference>
<gene>
    <name evidence="3" type="ORF">ICL07_15855</name>
</gene>
<dbReference type="InterPro" id="IPR032508">
    <property type="entry name" value="FecR_C"/>
</dbReference>
<reference evidence="3 4" key="1">
    <citation type="submission" date="2020-09" db="EMBL/GenBank/DDBJ databases">
        <title>Genome sequences of type strains of Chitinophaga qingshengii and Chitinophaga varians.</title>
        <authorList>
            <person name="Kittiwongwattana C."/>
        </authorList>
    </citation>
    <scope>NUCLEOTIDE SEQUENCE [LARGE SCALE GENOMIC DNA]</scope>
    <source>
        <strain evidence="3 4">JCM 30026</strain>
    </source>
</reference>
<proteinExistence type="predicted"/>
<keyword evidence="4" id="KW-1185">Reference proteome</keyword>
<feature type="domain" description="FecR protein" evidence="1">
    <location>
        <begin position="160"/>
        <end position="249"/>
    </location>
</feature>
<dbReference type="InterPro" id="IPR012373">
    <property type="entry name" value="Ferrdict_sens_TM"/>
</dbReference>
<dbReference type="Gene3D" id="3.55.50.30">
    <property type="match status" value="1"/>
</dbReference>
<organism evidence="3 4">
    <name type="scientific">Chitinophaga qingshengii</name>
    <dbReference type="NCBI Taxonomy" id="1569794"/>
    <lineage>
        <taxon>Bacteria</taxon>
        <taxon>Pseudomonadati</taxon>
        <taxon>Bacteroidota</taxon>
        <taxon>Chitinophagia</taxon>
        <taxon>Chitinophagales</taxon>
        <taxon>Chitinophagaceae</taxon>
        <taxon>Chitinophaga</taxon>
    </lineage>
</organism>
<dbReference type="InterPro" id="IPR006860">
    <property type="entry name" value="FecR"/>
</dbReference>
<dbReference type="RefSeq" id="WP_188089005.1">
    <property type="nucleotide sequence ID" value="NZ_JACVFC010000002.1"/>
</dbReference>
<feature type="domain" description="Protein FecR C-terminal" evidence="2">
    <location>
        <begin position="299"/>
        <end position="364"/>
    </location>
</feature>
<name>A0ABR7TR15_9BACT</name>
<evidence type="ECO:0000313" key="3">
    <source>
        <dbReference type="EMBL" id="MBC9931859.1"/>
    </source>
</evidence>
<evidence type="ECO:0000313" key="4">
    <source>
        <dbReference type="Proteomes" id="UP000659124"/>
    </source>
</evidence>
<dbReference type="PANTHER" id="PTHR30273:SF2">
    <property type="entry name" value="PROTEIN FECR"/>
    <property type="match status" value="1"/>
</dbReference>
<dbReference type="PANTHER" id="PTHR30273">
    <property type="entry name" value="PERIPLASMIC SIGNAL SENSOR AND SIGMA FACTOR ACTIVATOR FECR-RELATED"/>
    <property type="match status" value="1"/>
</dbReference>
<dbReference type="PIRSF" id="PIRSF018266">
    <property type="entry name" value="FecR"/>
    <property type="match status" value="1"/>
</dbReference>
<dbReference type="EMBL" id="JACVFC010000002">
    <property type="protein sequence ID" value="MBC9931859.1"/>
    <property type="molecule type" value="Genomic_DNA"/>
</dbReference>
<evidence type="ECO:0000259" key="2">
    <source>
        <dbReference type="Pfam" id="PF16344"/>
    </source>
</evidence>
<comment type="caution">
    <text evidence="3">The sequence shown here is derived from an EMBL/GenBank/DDBJ whole genome shotgun (WGS) entry which is preliminary data.</text>
</comment>
<protein>
    <submittedName>
        <fullName evidence="3">FecR domain-containing protein</fullName>
    </submittedName>
</protein>